<dbReference type="PANTHER" id="PTHR34071">
    <property type="entry name" value="5-NITROIMIDAZOLE ANTIBIOTICS RESISTANCE PROTEIN, NIMA-FAMILY-RELATED PROTEIN-RELATED"/>
    <property type="match status" value="1"/>
</dbReference>
<dbReference type="EMBL" id="JACWMW010000003">
    <property type="protein sequence ID" value="MBD1386569.1"/>
    <property type="molecule type" value="Genomic_DNA"/>
</dbReference>
<evidence type="ECO:0000313" key="2">
    <source>
        <dbReference type="Proteomes" id="UP000618754"/>
    </source>
</evidence>
<accession>A0ABR7X7M6</accession>
<dbReference type="InterPro" id="IPR024747">
    <property type="entry name" value="Pyridox_Oxase-rel"/>
</dbReference>
<dbReference type="InterPro" id="IPR012349">
    <property type="entry name" value="Split_barrel_FMN-bd"/>
</dbReference>
<keyword evidence="2" id="KW-1185">Reference proteome</keyword>
<dbReference type="Gene3D" id="2.30.110.10">
    <property type="entry name" value="Electron Transport, Fmn-binding Protein, Chain A"/>
    <property type="match status" value="1"/>
</dbReference>
<organism evidence="1 2">
    <name type="scientific">Mucilaginibacter rigui</name>
    <dbReference type="NCBI Taxonomy" id="534635"/>
    <lineage>
        <taxon>Bacteria</taxon>
        <taxon>Pseudomonadati</taxon>
        <taxon>Bacteroidota</taxon>
        <taxon>Sphingobacteriia</taxon>
        <taxon>Sphingobacteriales</taxon>
        <taxon>Sphingobacteriaceae</taxon>
        <taxon>Mucilaginibacter</taxon>
    </lineage>
</organism>
<protein>
    <submittedName>
        <fullName evidence="1">Pyridoxamine 5'-phosphate oxidase family protein</fullName>
    </submittedName>
</protein>
<dbReference type="SUPFAM" id="SSF50475">
    <property type="entry name" value="FMN-binding split barrel"/>
    <property type="match status" value="1"/>
</dbReference>
<reference evidence="1 2" key="1">
    <citation type="submission" date="2020-09" db="EMBL/GenBank/DDBJ databases">
        <title>Novel species of Mucilaginibacter isolated from a glacier on the Tibetan Plateau.</title>
        <authorList>
            <person name="Liu Q."/>
            <person name="Xin Y.-H."/>
        </authorList>
    </citation>
    <scope>NUCLEOTIDE SEQUENCE [LARGE SCALE GENOMIC DNA]</scope>
    <source>
        <strain evidence="1 2">CGMCC 1.13878</strain>
    </source>
</reference>
<evidence type="ECO:0000313" key="1">
    <source>
        <dbReference type="EMBL" id="MBD1386569.1"/>
    </source>
</evidence>
<comment type="caution">
    <text evidence="1">The sequence shown here is derived from an EMBL/GenBank/DDBJ whole genome shotgun (WGS) entry which is preliminary data.</text>
</comment>
<dbReference type="Pfam" id="PF12900">
    <property type="entry name" value="Pyridox_ox_2"/>
    <property type="match status" value="1"/>
</dbReference>
<proteinExistence type="predicted"/>
<dbReference type="PANTHER" id="PTHR34071:SF2">
    <property type="entry name" value="FLAVIN-NUCLEOTIDE-BINDING PROTEIN"/>
    <property type="match status" value="1"/>
</dbReference>
<dbReference type="RefSeq" id="WP_191176412.1">
    <property type="nucleotide sequence ID" value="NZ_JACWMW010000003.1"/>
</dbReference>
<name>A0ABR7X7M6_9SPHI</name>
<dbReference type="Proteomes" id="UP000618754">
    <property type="component" value="Unassembled WGS sequence"/>
</dbReference>
<gene>
    <name evidence="1" type="ORF">IDJ75_14880</name>
</gene>
<sequence length="150" mass="17248">MLGELNDKQVEHLLSKQIIGRVACTDHDLPYIVPVNYVYNGREIISHSIPGKKIDMMRKNPRVCFQVDEINSIFDWQSVVAWGRFEEITDMAEKEQAMMALTHRLMPFAEQPSDHASHGLATQEADIGTRLDLIVYKIVLVNKTGRFEHR</sequence>